<comment type="caution">
    <text evidence="1">The sequence shown here is derived from an EMBL/GenBank/DDBJ whole genome shotgun (WGS) entry which is preliminary data.</text>
</comment>
<dbReference type="EMBL" id="CM020620">
    <property type="protein sequence ID" value="KAK1867051.1"/>
    <property type="molecule type" value="Genomic_DNA"/>
</dbReference>
<evidence type="ECO:0000313" key="1">
    <source>
        <dbReference type="EMBL" id="KAK1867051.1"/>
    </source>
</evidence>
<proteinExistence type="predicted"/>
<keyword evidence="2" id="KW-1185">Reference proteome</keyword>
<evidence type="ECO:0000313" key="2">
    <source>
        <dbReference type="Proteomes" id="UP000798662"/>
    </source>
</evidence>
<accession>A0ACC3CBA9</accession>
<reference evidence="1" key="1">
    <citation type="submission" date="2019-11" db="EMBL/GenBank/DDBJ databases">
        <title>Nori genome reveals adaptations in red seaweeds to the harsh intertidal environment.</title>
        <authorList>
            <person name="Wang D."/>
            <person name="Mao Y."/>
        </authorList>
    </citation>
    <scope>NUCLEOTIDE SEQUENCE</scope>
    <source>
        <tissue evidence="1">Gametophyte</tissue>
    </source>
</reference>
<protein>
    <submittedName>
        <fullName evidence="1">Uncharacterized protein</fullName>
    </submittedName>
</protein>
<name>A0ACC3CBA9_PYRYE</name>
<organism evidence="1 2">
    <name type="scientific">Pyropia yezoensis</name>
    <name type="common">Susabi-nori</name>
    <name type="synonym">Porphyra yezoensis</name>
    <dbReference type="NCBI Taxonomy" id="2788"/>
    <lineage>
        <taxon>Eukaryota</taxon>
        <taxon>Rhodophyta</taxon>
        <taxon>Bangiophyceae</taxon>
        <taxon>Bangiales</taxon>
        <taxon>Bangiaceae</taxon>
        <taxon>Pyropia</taxon>
    </lineage>
</organism>
<sequence>MNKHAISFLLNGPPSTAAADEPVDAAAAGAAVAASPAVAPAGAPAATPWALGPVDNHCGGTFKKCWSPEAVSDWASCIPSPVASEARPDPPSGGRLPPPPPLTLAPLAAAPSTDALTFYPQAAGVWLPMLPAPLASMAVAGDVPLFVPRMVGGGWAPLYNALAPTPLVTSGTGVPAGSLSTSSSIGGGSTSLVSAAPSAKVEPVSSASGDRVATATPIAPAPTAPTPAAAPTEPSSTTAATAPAAATGPSAGRVGAHQCPSCSVSFRRLGDLRKHLSCVHAFPRRHACEHCGRRFGERSNLTKHVAALHLKRRDAVCKQCNKAFAFSDGLARHVRLVHGGERRYACGECGGRFKQRTHLQKHARVHAREKHLVGVKVARPPVAPKVKAT</sequence>
<gene>
    <name evidence="1" type="ORF">I4F81_009561</name>
</gene>
<dbReference type="Proteomes" id="UP000798662">
    <property type="component" value="Chromosome 3"/>
</dbReference>